<name>A0A3P7JMS3_STRVU</name>
<protein>
    <recommendedName>
        <fullName evidence="4">Secreted protein</fullName>
    </recommendedName>
</protein>
<dbReference type="AlphaFoldDB" id="A0A3P7JMS3"/>
<keyword evidence="1" id="KW-0732">Signal</keyword>
<evidence type="ECO:0008006" key="4">
    <source>
        <dbReference type="Google" id="ProtNLM"/>
    </source>
</evidence>
<gene>
    <name evidence="2" type="ORF">SVUK_LOCUS19654</name>
</gene>
<sequence>MLIAAIAAFAAAATFGAGAGAVREENRPQLQADDKQHQCIIEVTNGRSLMDYCIRRSLLLRFSSSMTSLKQSIPILDVGDILAMFAHRSVLVWNFLEVIA</sequence>
<evidence type="ECO:0000313" key="3">
    <source>
        <dbReference type="Proteomes" id="UP000270094"/>
    </source>
</evidence>
<feature type="signal peptide" evidence="1">
    <location>
        <begin position="1"/>
        <end position="18"/>
    </location>
</feature>
<accession>A0A3P7JMS3</accession>
<feature type="chain" id="PRO_5018103358" description="Secreted protein" evidence="1">
    <location>
        <begin position="19"/>
        <end position="100"/>
    </location>
</feature>
<dbReference type="Proteomes" id="UP000270094">
    <property type="component" value="Unassembled WGS sequence"/>
</dbReference>
<proteinExistence type="predicted"/>
<keyword evidence="3" id="KW-1185">Reference proteome</keyword>
<evidence type="ECO:0000313" key="2">
    <source>
        <dbReference type="EMBL" id="VDM84656.1"/>
    </source>
</evidence>
<reference evidence="2 3" key="1">
    <citation type="submission" date="2018-11" db="EMBL/GenBank/DDBJ databases">
        <authorList>
            <consortium name="Pathogen Informatics"/>
        </authorList>
    </citation>
    <scope>NUCLEOTIDE SEQUENCE [LARGE SCALE GENOMIC DNA]</scope>
</reference>
<dbReference type="EMBL" id="UYYB01131940">
    <property type="protein sequence ID" value="VDM84656.1"/>
    <property type="molecule type" value="Genomic_DNA"/>
</dbReference>
<organism evidence="2 3">
    <name type="scientific">Strongylus vulgaris</name>
    <name type="common">Blood worm</name>
    <dbReference type="NCBI Taxonomy" id="40348"/>
    <lineage>
        <taxon>Eukaryota</taxon>
        <taxon>Metazoa</taxon>
        <taxon>Ecdysozoa</taxon>
        <taxon>Nematoda</taxon>
        <taxon>Chromadorea</taxon>
        <taxon>Rhabditida</taxon>
        <taxon>Rhabditina</taxon>
        <taxon>Rhabditomorpha</taxon>
        <taxon>Strongyloidea</taxon>
        <taxon>Strongylidae</taxon>
        <taxon>Strongylus</taxon>
    </lineage>
</organism>
<evidence type="ECO:0000256" key="1">
    <source>
        <dbReference type="SAM" id="SignalP"/>
    </source>
</evidence>